<dbReference type="OrthoDB" id="5363140at2"/>
<organism evidence="1 2">
    <name type="scientific">Lebetimonas natsushimae</name>
    <dbReference type="NCBI Taxonomy" id="1936991"/>
    <lineage>
        <taxon>Bacteria</taxon>
        <taxon>Pseudomonadati</taxon>
        <taxon>Campylobacterota</taxon>
        <taxon>Epsilonproteobacteria</taxon>
        <taxon>Nautiliales</taxon>
        <taxon>Nautiliaceae</taxon>
        <taxon>Lebetimonas</taxon>
    </lineage>
</organism>
<name>A0A292YAG7_9BACT</name>
<dbReference type="Pfam" id="PF11306">
    <property type="entry name" value="DUF3108"/>
    <property type="match status" value="1"/>
</dbReference>
<accession>A0A292YAG7</accession>
<comment type="caution">
    <text evidence="1">The sequence shown here is derived from an EMBL/GenBank/DDBJ whole genome shotgun (WGS) entry which is preliminary data.</text>
</comment>
<evidence type="ECO:0000313" key="2">
    <source>
        <dbReference type="Proteomes" id="UP000217944"/>
    </source>
</evidence>
<evidence type="ECO:0008006" key="3">
    <source>
        <dbReference type="Google" id="ProtNLM"/>
    </source>
</evidence>
<dbReference type="AlphaFoldDB" id="A0A292YAG7"/>
<gene>
    <name evidence="1" type="ORF">LNAT_P0013</name>
</gene>
<sequence>MRYILLFFLIISVNAKTLIAIYEAKYGIFGTIATAKGIFERNATNYKIDTTVKTKGLAAALTKHMVQKYTSIGIIKNNMLIPLKYITYRKKGNKEYKRIYYFDHKNKIIIRKKYFNNKFDGKEKFDYYAPQDVLSLYFNLPHLLKNKKTYTFFALGARKSDGRVDVNFCKKNIFNEKGICIKGNLYNKVFAGDRGIVYLLINPNNWVTLKGIVKNVLKIGDLKGKIIYFKQVP</sequence>
<reference evidence="1 2" key="1">
    <citation type="journal article" date="2017" name="Syst. Appl. Microbiol.">
        <title>Lebetimonas natsushimae sp. nov., a novel strictly anaerobic, moderately thermophilic chemoautotroph isolated from a deep-sea hydrothermal vent polychaete nest in the Mid-Okinawa Trough.</title>
        <authorList>
            <person name="Nagata R."/>
            <person name="Takaki Y."/>
            <person name="Tame A."/>
            <person name="Nunoura T."/>
            <person name="Muto H."/>
            <person name="Mino S."/>
            <person name="Sawayama S."/>
            <person name="Takai K."/>
            <person name="Nakagawa S."/>
        </authorList>
    </citation>
    <scope>NUCLEOTIDE SEQUENCE [LARGE SCALE GENOMIC DNA]</scope>
    <source>
        <strain evidence="1 2">HS1857</strain>
    </source>
</reference>
<dbReference type="RefSeq" id="WP_096257893.1">
    <property type="nucleotide sequence ID" value="NZ_BDME01000001.1"/>
</dbReference>
<dbReference type="EMBL" id="BDME01000001">
    <property type="protein sequence ID" value="GAX86718.1"/>
    <property type="molecule type" value="Genomic_DNA"/>
</dbReference>
<protein>
    <recommendedName>
        <fullName evidence="3">DUF3108 domain-containing protein</fullName>
    </recommendedName>
</protein>
<dbReference type="Proteomes" id="UP000217944">
    <property type="component" value="Unassembled WGS sequence"/>
</dbReference>
<proteinExistence type="predicted"/>
<keyword evidence="2" id="KW-1185">Reference proteome</keyword>
<evidence type="ECO:0000313" key="1">
    <source>
        <dbReference type="EMBL" id="GAX86718.1"/>
    </source>
</evidence>
<dbReference type="InterPro" id="IPR021457">
    <property type="entry name" value="DUF3108"/>
</dbReference>